<dbReference type="Proteomes" id="UP000181728">
    <property type="component" value="Unassembled WGS sequence"/>
</dbReference>
<dbReference type="NCBIfam" id="TIGR00792">
    <property type="entry name" value="gph"/>
    <property type="match status" value="1"/>
</dbReference>
<reference evidence="6 8" key="2">
    <citation type="submission" date="2018-08" db="EMBL/GenBank/DDBJ databases">
        <authorList>
            <person name="Lorentzen P. G. S. M."/>
        </authorList>
    </citation>
    <scope>NUCLEOTIDE SEQUENCE [LARGE SCALE GENOMIC DNA]</scope>
    <source>
        <strain evidence="6 8">CRBO_1381</strain>
    </source>
</reference>
<evidence type="ECO:0000313" key="6">
    <source>
        <dbReference type="EMBL" id="VDB97291.1"/>
    </source>
</evidence>
<gene>
    <name evidence="5" type="ORF">ATX59_01535</name>
    <name evidence="6" type="ORF">OENI_0295</name>
</gene>
<feature type="transmembrane region" description="Helical" evidence="4">
    <location>
        <begin position="115"/>
        <end position="134"/>
    </location>
</feature>
<keyword evidence="2" id="KW-0762">Sugar transport</keyword>
<name>A0A6N4A8U5_OENOE</name>
<dbReference type="Pfam" id="PF13347">
    <property type="entry name" value="MFS_2"/>
    <property type="match status" value="1"/>
</dbReference>
<feature type="transmembrane region" description="Helical" evidence="4">
    <location>
        <begin position="428"/>
        <end position="446"/>
    </location>
</feature>
<proteinExistence type="predicted"/>
<feature type="transmembrane region" description="Helical" evidence="4">
    <location>
        <begin position="284"/>
        <end position="302"/>
    </location>
</feature>
<dbReference type="CDD" id="cd17332">
    <property type="entry name" value="MFS_MelB_like"/>
    <property type="match status" value="1"/>
</dbReference>
<dbReference type="GO" id="GO:0015293">
    <property type="term" value="F:symporter activity"/>
    <property type="evidence" value="ECO:0007669"/>
    <property type="project" value="UniProtKB-KW"/>
</dbReference>
<feature type="transmembrane region" description="Helical" evidence="4">
    <location>
        <begin position="347"/>
        <end position="365"/>
    </location>
</feature>
<accession>A0A6N4A8U5</accession>
<organism evidence="5 7">
    <name type="scientific">Oenococcus oeni</name>
    <name type="common">Leuconostoc oenos</name>
    <dbReference type="NCBI Taxonomy" id="1247"/>
    <lineage>
        <taxon>Bacteria</taxon>
        <taxon>Bacillati</taxon>
        <taxon>Bacillota</taxon>
        <taxon>Bacilli</taxon>
        <taxon>Lactobacillales</taxon>
        <taxon>Lactobacillaceae</taxon>
        <taxon>Oenococcus</taxon>
    </lineage>
</organism>
<dbReference type="EMBL" id="MLOK01000019">
    <property type="protein sequence ID" value="OIM21912.1"/>
    <property type="molecule type" value="Genomic_DNA"/>
</dbReference>
<dbReference type="AlphaFoldDB" id="A0A6N4A8U5"/>
<dbReference type="GO" id="GO:0008643">
    <property type="term" value="P:carbohydrate transport"/>
    <property type="evidence" value="ECO:0007669"/>
    <property type="project" value="InterPro"/>
</dbReference>
<dbReference type="Gene3D" id="1.20.1250.20">
    <property type="entry name" value="MFS general substrate transporter like domains"/>
    <property type="match status" value="1"/>
</dbReference>
<evidence type="ECO:0000256" key="4">
    <source>
        <dbReference type="SAM" id="Phobius"/>
    </source>
</evidence>
<evidence type="ECO:0000313" key="5">
    <source>
        <dbReference type="EMBL" id="OIM21912.1"/>
    </source>
</evidence>
<keyword evidence="4" id="KW-0472">Membrane</keyword>
<dbReference type="InterPro" id="IPR001927">
    <property type="entry name" value="Na/Gal_symport"/>
</dbReference>
<dbReference type="PANTHER" id="PTHR11328">
    <property type="entry name" value="MAJOR FACILITATOR SUPERFAMILY DOMAIN-CONTAINING PROTEIN"/>
    <property type="match status" value="1"/>
</dbReference>
<protein>
    <submittedName>
        <fullName evidence="6">Lactose permease</fullName>
    </submittedName>
    <submittedName>
        <fullName evidence="5">MFS transporter</fullName>
    </submittedName>
</protein>
<feature type="transmembrane region" description="Helical" evidence="4">
    <location>
        <begin position="198"/>
        <end position="218"/>
    </location>
</feature>
<keyword evidence="4" id="KW-0812">Transmembrane</keyword>
<feature type="transmembrane region" description="Helical" evidence="4">
    <location>
        <begin position="48"/>
        <end position="66"/>
    </location>
</feature>
<feature type="transmembrane region" description="Helical" evidence="4">
    <location>
        <begin position="314"/>
        <end position="341"/>
    </location>
</feature>
<dbReference type="PANTHER" id="PTHR11328:SF36">
    <property type="entry name" value="MELIBIOSE PERMEASE"/>
    <property type="match status" value="1"/>
</dbReference>
<evidence type="ECO:0000313" key="8">
    <source>
        <dbReference type="Proteomes" id="UP000294726"/>
    </source>
</evidence>
<dbReference type="InterPro" id="IPR039672">
    <property type="entry name" value="MFS_2"/>
</dbReference>
<feature type="transmembrane region" description="Helical" evidence="4">
    <location>
        <begin position="87"/>
        <end position="109"/>
    </location>
</feature>
<evidence type="ECO:0000256" key="1">
    <source>
        <dbReference type="ARBA" id="ARBA00022448"/>
    </source>
</evidence>
<feature type="transmembrane region" description="Helical" evidence="4">
    <location>
        <begin position="386"/>
        <end position="408"/>
    </location>
</feature>
<dbReference type="SUPFAM" id="SSF103473">
    <property type="entry name" value="MFS general substrate transporter"/>
    <property type="match status" value="1"/>
</dbReference>
<dbReference type="EMBL" id="LR031358">
    <property type="protein sequence ID" value="VDB97291.1"/>
    <property type="molecule type" value="Genomic_DNA"/>
</dbReference>
<dbReference type="GO" id="GO:0005886">
    <property type="term" value="C:plasma membrane"/>
    <property type="evidence" value="ECO:0007669"/>
    <property type="project" value="TreeGrafter"/>
</dbReference>
<keyword evidence="4" id="KW-1133">Transmembrane helix</keyword>
<keyword evidence="3" id="KW-0769">Symport</keyword>
<evidence type="ECO:0000256" key="3">
    <source>
        <dbReference type="ARBA" id="ARBA00022847"/>
    </source>
</evidence>
<evidence type="ECO:0000256" key="2">
    <source>
        <dbReference type="ARBA" id="ARBA00022597"/>
    </source>
</evidence>
<dbReference type="GO" id="GO:0006814">
    <property type="term" value="P:sodium ion transport"/>
    <property type="evidence" value="ECO:0007669"/>
    <property type="project" value="InterPro"/>
</dbReference>
<dbReference type="InterPro" id="IPR036259">
    <property type="entry name" value="MFS_trans_sf"/>
</dbReference>
<dbReference type="RefSeq" id="WP_002820247.1">
    <property type="nucleotide sequence ID" value="NZ_CP014324.1"/>
</dbReference>
<dbReference type="GeneID" id="75065131"/>
<keyword evidence="1" id="KW-0813">Transport</keyword>
<reference evidence="5 7" key="1">
    <citation type="journal article" date="2016" name="BMC Genomics">
        <title>Consensus pan-genome assembly of the specialised wine bacterium Oenococcus oeni.</title>
        <authorList>
            <person name="Sternes P.R."/>
            <person name="Borneman A.R."/>
        </authorList>
    </citation>
    <scope>NUCLEOTIDE SEQUENCE [LARGE SCALE GENOMIC DNA]</scope>
    <source>
        <strain evidence="5 7">AWRIB661</strain>
    </source>
</reference>
<dbReference type="OMA" id="FKDIGFW"/>
<dbReference type="Proteomes" id="UP000294726">
    <property type="component" value="Chromosome"/>
</dbReference>
<evidence type="ECO:0000313" key="7">
    <source>
        <dbReference type="Proteomes" id="UP000181728"/>
    </source>
</evidence>
<feature type="transmembrane region" description="Helical" evidence="4">
    <location>
        <begin position="249"/>
        <end position="272"/>
    </location>
</feature>
<feature type="transmembrane region" description="Helical" evidence="4">
    <location>
        <begin position="162"/>
        <end position="186"/>
    </location>
</feature>
<sequence length="479" mass="53031">MKQIKQYISYAFGAFGHDAFYATLSTYFMIFVTSQLFSSSNHSLDDKMIGYITTMIVVIRLVEIAFDPLIGGVVDNTRTRWGKFKPWIMIGATISSIGLILIFTNFGGLNYSNPILYLILFGIVFVILDVFYSFKDTAFWSMLPAFTLSSSKRAKFSSIARLGSTLGSQGVIIVIVPLVTILSGMFGAKSGQENQAGWLGFAIVIGLISFLGALATSVGTKEEHNIIRENTEKIHLVDVFKVIFKNDQLMWLALSYFMLAFSYTVTNSLFIYYFKYVMGKSGSFYIVGIITAILGIISVSLFPALEKLIHRKAIYVGGIVMMLIGYTIFIFSGTNVVAVLIGISLLYFPYPLIFLAALMTIADSVEYGQLKSGNRNESVTLVVRPLLDKLGGAFANGIVGITAIFSGMTGNAKPSSISAHELFNFKFYMFYGPMVLLIIAALVYFFKITLTEKEHDKVIAELENKLSHEDDKKITTKGI</sequence>